<evidence type="ECO:0000256" key="3">
    <source>
        <dbReference type="ARBA" id="ARBA00022452"/>
    </source>
</evidence>
<dbReference type="CDD" id="cd01347">
    <property type="entry name" value="ligand_gated_channel"/>
    <property type="match status" value="1"/>
</dbReference>
<dbReference type="PANTHER" id="PTHR32552">
    <property type="entry name" value="FERRICHROME IRON RECEPTOR-RELATED"/>
    <property type="match status" value="1"/>
</dbReference>
<evidence type="ECO:0000256" key="11">
    <source>
        <dbReference type="PROSITE-ProRule" id="PRU01360"/>
    </source>
</evidence>
<evidence type="ECO:0000256" key="9">
    <source>
        <dbReference type="ARBA" id="ARBA00023136"/>
    </source>
</evidence>
<accession>A0AAW9RC54</accession>
<evidence type="ECO:0000256" key="4">
    <source>
        <dbReference type="ARBA" id="ARBA00022496"/>
    </source>
</evidence>
<dbReference type="Pfam" id="PF07715">
    <property type="entry name" value="Plug"/>
    <property type="match status" value="1"/>
</dbReference>
<proteinExistence type="inferred from homology"/>
<sequence length="744" mass="81227">MNKFENRTRAPNRRILALTLVALGAAAGGVNAQQENLLEEVVVTAQKRAQNIQDVPIAITALTGKEIERFGFESAVQVAEQVPNFSVDGAFGPSGPPQLSIRGVSILDFSDANESSVAMYFDEIYKGTTSGQTSQLFDVERVEVLRGPQGTLYGRNTPGGLVHFISNRPTEEFEAGVSFQYGSFNQTIVEGMVSGPLSDNFRGRVAFKYNRDDGYQTNEALGSDFAETDVFAIRGSFEWDASDDLMVSAKVYYSDASGSHPGYGFYGTLDPVSGERCSLDRILSSECVNSSGFRDPDPDPEHVFSEFDSLPESVEIAGAALKFDWDLGDFTFVSITGYETVDKNLREDCDASSDSAPRCYGDWTGETKHQFTQEFRFSGQYGSADWIVGAYYYDDEKFVTVVIPPFGGFGSFATTEATSWAVFAQADTAISERVTLVTGLRYTEDDLDLSGLTGVTAGEGGTTQGDPFLGPISDSISTGKATGKIGLEWQQNDSTMYYGSISTGFKSGFFNTTLLGAPDERGPVGEESITSYEVGVKTTFWDDRARLNVAAFYYDYEDFQASAVSLIGGVPVSRFINAGDVTMSGAEFEFEIHPSPNWDFRLGVGLLDTEFDAPPDVQIGGTPIDGKEAPVSPSVSFNGLARYIHDMDDMGTVSAQVDFSWKDDLFFGPDNDPFESQDSFGLVNLRGSWLSRDGRYEVSVFVENVFDEEYNIFGFISTSSAFTGAYKVWGTPRRAGIRFGLNFQ</sequence>
<evidence type="ECO:0000259" key="14">
    <source>
        <dbReference type="Pfam" id="PF00593"/>
    </source>
</evidence>
<dbReference type="InterPro" id="IPR039426">
    <property type="entry name" value="TonB-dep_rcpt-like"/>
</dbReference>
<evidence type="ECO:0000256" key="7">
    <source>
        <dbReference type="ARBA" id="ARBA00023065"/>
    </source>
</evidence>
<evidence type="ECO:0000256" key="1">
    <source>
        <dbReference type="ARBA" id="ARBA00004571"/>
    </source>
</evidence>
<dbReference type="AlphaFoldDB" id="A0AAW9RC54"/>
<feature type="domain" description="TonB-dependent receptor-like beta-barrel" evidence="14">
    <location>
        <begin position="228"/>
        <end position="705"/>
    </location>
</feature>
<dbReference type="Proteomes" id="UP001359886">
    <property type="component" value="Unassembled WGS sequence"/>
</dbReference>
<dbReference type="Gene3D" id="2.40.170.20">
    <property type="entry name" value="TonB-dependent receptor, beta-barrel domain"/>
    <property type="match status" value="1"/>
</dbReference>
<keyword evidence="6" id="KW-0408">Iron</keyword>
<protein>
    <submittedName>
        <fullName evidence="16">TonB-dependent receptor</fullName>
    </submittedName>
</protein>
<keyword evidence="17" id="KW-1185">Reference proteome</keyword>
<evidence type="ECO:0000256" key="5">
    <source>
        <dbReference type="ARBA" id="ARBA00022692"/>
    </source>
</evidence>
<dbReference type="GO" id="GO:0006826">
    <property type="term" value="P:iron ion transport"/>
    <property type="evidence" value="ECO:0007669"/>
    <property type="project" value="UniProtKB-KW"/>
</dbReference>
<dbReference type="PROSITE" id="PS52016">
    <property type="entry name" value="TONB_DEPENDENT_REC_3"/>
    <property type="match status" value="1"/>
</dbReference>
<keyword evidence="16" id="KW-0675">Receptor</keyword>
<dbReference type="PANTHER" id="PTHR32552:SF81">
    <property type="entry name" value="TONB-DEPENDENT OUTER MEMBRANE RECEPTOR"/>
    <property type="match status" value="1"/>
</dbReference>
<evidence type="ECO:0000313" key="17">
    <source>
        <dbReference type="Proteomes" id="UP001359886"/>
    </source>
</evidence>
<dbReference type="InterPro" id="IPR012910">
    <property type="entry name" value="Plug_dom"/>
</dbReference>
<evidence type="ECO:0000259" key="15">
    <source>
        <dbReference type="Pfam" id="PF07715"/>
    </source>
</evidence>
<feature type="chain" id="PRO_5043522013" evidence="13">
    <location>
        <begin position="33"/>
        <end position="744"/>
    </location>
</feature>
<keyword evidence="4" id="KW-0410">Iron transport</keyword>
<dbReference type="InterPro" id="IPR036942">
    <property type="entry name" value="Beta-barrel_TonB_sf"/>
</dbReference>
<evidence type="ECO:0000256" key="6">
    <source>
        <dbReference type="ARBA" id="ARBA00023004"/>
    </source>
</evidence>
<organism evidence="16 17">
    <name type="scientific">Elongatibacter sediminis</name>
    <dbReference type="NCBI Taxonomy" id="3119006"/>
    <lineage>
        <taxon>Bacteria</taxon>
        <taxon>Pseudomonadati</taxon>
        <taxon>Pseudomonadota</taxon>
        <taxon>Gammaproteobacteria</taxon>
        <taxon>Chromatiales</taxon>
        <taxon>Wenzhouxiangellaceae</taxon>
        <taxon>Elongatibacter</taxon>
    </lineage>
</organism>
<dbReference type="RefSeq" id="WP_354694526.1">
    <property type="nucleotide sequence ID" value="NZ_JAZHOG010000003.1"/>
</dbReference>
<dbReference type="SUPFAM" id="SSF56935">
    <property type="entry name" value="Porins"/>
    <property type="match status" value="1"/>
</dbReference>
<keyword evidence="8 12" id="KW-0798">TonB box</keyword>
<evidence type="ECO:0000256" key="13">
    <source>
        <dbReference type="SAM" id="SignalP"/>
    </source>
</evidence>
<evidence type="ECO:0000313" key="16">
    <source>
        <dbReference type="EMBL" id="MEJ8567211.1"/>
    </source>
</evidence>
<evidence type="ECO:0000256" key="10">
    <source>
        <dbReference type="ARBA" id="ARBA00023237"/>
    </source>
</evidence>
<comment type="subcellular location">
    <subcellularLocation>
        <location evidence="1 11">Cell outer membrane</location>
        <topology evidence="1 11">Multi-pass membrane protein</topology>
    </subcellularLocation>
</comment>
<feature type="signal peptide" evidence="13">
    <location>
        <begin position="1"/>
        <end position="32"/>
    </location>
</feature>
<feature type="domain" description="TonB-dependent receptor plug" evidence="15">
    <location>
        <begin position="52"/>
        <end position="160"/>
    </location>
</feature>
<dbReference type="EMBL" id="JAZHOG010000003">
    <property type="protein sequence ID" value="MEJ8567211.1"/>
    <property type="molecule type" value="Genomic_DNA"/>
</dbReference>
<comment type="caution">
    <text evidence="16">The sequence shown here is derived from an EMBL/GenBank/DDBJ whole genome shotgun (WGS) entry which is preliminary data.</text>
</comment>
<name>A0AAW9RC54_9GAMM</name>
<keyword evidence="10 11" id="KW-0998">Cell outer membrane</keyword>
<keyword evidence="9 11" id="KW-0472">Membrane</keyword>
<comment type="similarity">
    <text evidence="11 12">Belongs to the TonB-dependent receptor family.</text>
</comment>
<evidence type="ECO:0000256" key="12">
    <source>
        <dbReference type="RuleBase" id="RU003357"/>
    </source>
</evidence>
<keyword evidence="7" id="KW-0406">Ion transport</keyword>
<dbReference type="Pfam" id="PF00593">
    <property type="entry name" value="TonB_dep_Rec_b-barrel"/>
    <property type="match status" value="1"/>
</dbReference>
<keyword evidence="2 11" id="KW-0813">Transport</keyword>
<keyword evidence="13" id="KW-0732">Signal</keyword>
<reference evidence="16 17" key="1">
    <citation type="submission" date="2024-02" db="EMBL/GenBank/DDBJ databases">
        <title>A novel Wenzhouxiangellaceae bacterium, isolated from coastal sediments.</title>
        <authorList>
            <person name="Du Z.-J."/>
            <person name="Ye Y.-Q."/>
            <person name="Zhang X.-Y."/>
        </authorList>
    </citation>
    <scope>NUCLEOTIDE SEQUENCE [LARGE SCALE GENOMIC DNA]</scope>
    <source>
        <strain evidence="16 17">CH-27</strain>
    </source>
</reference>
<dbReference type="InterPro" id="IPR000531">
    <property type="entry name" value="Beta-barrel_TonB"/>
</dbReference>
<gene>
    <name evidence="16" type="ORF">V3330_06190</name>
</gene>
<evidence type="ECO:0000256" key="8">
    <source>
        <dbReference type="ARBA" id="ARBA00023077"/>
    </source>
</evidence>
<keyword evidence="5 11" id="KW-0812">Transmembrane</keyword>
<dbReference type="GO" id="GO:0009279">
    <property type="term" value="C:cell outer membrane"/>
    <property type="evidence" value="ECO:0007669"/>
    <property type="project" value="UniProtKB-SubCell"/>
</dbReference>
<keyword evidence="3 11" id="KW-1134">Transmembrane beta strand</keyword>
<evidence type="ECO:0000256" key="2">
    <source>
        <dbReference type="ARBA" id="ARBA00022448"/>
    </source>
</evidence>